<keyword evidence="7" id="KW-0732">Signal</keyword>
<dbReference type="InterPro" id="IPR012132">
    <property type="entry name" value="GMC_OxRdtase"/>
</dbReference>
<dbReference type="Pfam" id="PF05199">
    <property type="entry name" value="GMC_oxred_C"/>
    <property type="match status" value="1"/>
</dbReference>
<feature type="binding site" evidence="6">
    <location>
        <position position="124"/>
    </location>
    <ligand>
        <name>FAD</name>
        <dbReference type="ChEBI" id="CHEBI:57692"/>
    </ligand>
</feature>
<keyword evidence="3" id="KW-0285">Flavoprotein</keyword>
<evidence type="ECO:0000256" key="5">
    <source>
        <dbReference type="PIRSR" id="PIRSR000137-1"/>
    </source>
</evidence>
<protein>
    <submittedName>
        <fullName evidence="9">Choline dehydrogenase, mitochondrial</fullName>
    </submittedName>
</protein>
<dbReference type="PIRSF" id="PIRSF000137">
    <property type="entry name" value="Alcohol_oxidase"/>
    <property type="match status" value="1"/>
</dbReference>
<name>A0A8H6YVL7_9AGAR</name>
<evidence type="ECO:0000313" key="10">
    <source>
        <dbReference type="Proteomes" id="UP000623467"/>
    </source>
</evidence>
<feature type="domain" description="Glucose-methanol-choline oxidoreductase N-terminal" evidence="8">
    <location>
        <begin position="310"/>
        <end position="324"/>
    </location>
</feature>
<feature type="active site" description="Proton acceptor" evidence="5">
    <location>
        <position position="575"/>
    </location>
</feature>
<dbReference type="Gene3D" id="3.30.560.10">
    <property type="entry name" value="Glucose Oxidase, domain 3"/>
    <property type="match status" value="1"/>
</dbReference>
<dbReference type="SUPFAM" id="SSF51905">
    <property type="entry name" value="FAD/NAD(P)-binding domain"/>
    <property type="match status" value="1"/>
</dbReference>
<accession>A0A8H6YVL7</accession>
<feature type="active site" description="Proton donor" evidence="5">
    <location>
        <position position="531"/>
    </location>
</feature>
<feature type="binding site" evidence="6">
    <location>
        <begin position="132"/>
        <end position="135"/>
    </location>
    <ligand>
        <name>FAD</name>
        <dbReference type="ChEBI" id="CHEBI:57692"/>
    </ligand>
</feature>
<feature type="signal peptide" evidence="7">
    <location>
        <begin position="1"/>
        <end position="28"/>
    </location>
</feature>
<keyword evidence="4 6" id="KW-0274">FAD</keyword>
<dbReference type="EMBL" id="JACAZH010000005">
    <property type="protein sequence ID" value="KAF7367920.1"/>
    <property type="molecule type" value="Genomic_DNA"/>
</dbReference>
<evidence type="ECO:0000256" key="1">
    <source>
        <dbReference type="ARBA" id="ARBA00001974"/>
    </source>
</evidence>
<dbReference type="PROSITE" id="PS00624">
    <property type="entry name" value="GMC_OXRED_2"/>
    <property type="match status" value="1"/>
</dbReference>
<dbReference type="GO" id="GO:0016614">
    <property type="term" value="F:oxidoreductase activity, acting on CH-OH group of donors"/>
    <property type="evidence" value="ECO:0007669"/>
    <property type="project" value="InterPro"/>
</dbReference>
<gene>
    <name evidence="9" type="ORF">MSAN_00856900</name>
</gene>
<evidence type="ECO:0000313" key="9">
    <source>
        <dbReference type="EMBL" id="KAF7367920.1"/>
    </source>
</evidence>
<evidence type="ECO:0000259" key="8">
    <source>
        <dbReference type="PROSITE" id="PS00624"/>
    </source>
</evidence>
<evidence type="ECO:0000256" key="6">
    <source>
        <dbReference type="PIRSR" id="PIRSR000137-2"/>
    </source>
</evidence>
<comment type="caution">
    <text evidence="9">The sequence shown here is derived from an EMBL/GenBank/DDBJ whole genome shotgun (WGS) entry which is preliminary data.</text>
</comment>
<organism evidence="9 10">
    <name type="scientific">Mycena sanguinolenta</name>
    <dbReference type="NCBI Taxonomy" id="230812"/>
    <lineage>
        <taxon>Eukaryota</taxon>
        <taxon>Fungi</taxon>
        <taxon>Dikarya</taxon>
        <taxon>Basidiomycota</taxon>
        <taxon>Agaricomycotina</taxon>
        <taxon>Agaricomycetes</taxon>
        <taxon>Agaricomycetidae</taxon>
        <taxon>Agaricales</taxon>
        <taxon>Marasmiineae</taxon>
        <taxon>Mycenaceae</taxon>
        <taxon>Mycena</taxon>
    </lineage>
</organism>
<reference evidence="9" key="1">
    <citation type="submission" date="2020-05" db="EMBL/GenBank/DDBJ databases">
        <title>Mycena genomes resolve the evolution of fungal bioluminescence.</title>
        <authorList>
            <person name="Tsai I.J."/>
        </authorList>
    </citation>
    <scope>NUCLEOTIDE SEQUENCE</scope>
    <source>
        <strain evidence="9">160909Yilan</strain>
    </source>
</reference>
<dbReference type="Gene3D" id="3.50.50.60">
    <property type="entry name" value="FAD/NAD(P)-binding domain"/>
    <property type="match status" value="1"/>
</dbReference>
<evidence type="ECO:0000256" key="4">
    <source>
        <dbReference type="ARBA" id="ARBA00022827"/>
    </source>
</evidence>
<dbReference type="InterPro" id="IPR000172">
    <property type="entry name" value="GMC_OxRdtase_N"/>
</dbReference>
<feature type="binding site" evidence="6">
    <location>
        <position position="272"/>
    </location>
    <ligand>
        <name>FAD</name>
        <dbReference type="ChEBI" id="CHEBI:57692"/>
    </ligand>
</feature>
<dbReference type="GO" id="GO:0050660">
    <property type="term" value="F:flavin adenine dinucleotide binding"/>
    <property type="evidence" value="ECO:0007669"/>
    <property type="project" value="InterPro"/>
</dbReference>
<sequence>MVLDLNLSTMAWLLLLGILALPATLCSGVMLENLADLNKLKLKYDFIVVGGGTAGAVVGNRLSENPNYNVLVLEAGGSNADVLNIIVPFFAPRATPNTAQDWNYTTTPQVGLNGRSVGYNRGFVIGGSSSVNYMVYTRGSMEDFDRWANITGDDGWAWDNLIPYFLKNEHFSRPADNHNTQGQFEPSIHGFHGINTVSLSGFPTPIDSRIVDTTTQLDGYPFNLDMNSGNPLGIGWGQATIKDGARSSSATSYLAPEFLRRPNLHVLLNARVTRVLETSPGVVRTVEFLQGLKGPKYTLTAEKEVIVSAGSIGSPNILLHSGIGDSKALSKLGIKSVHNLPSVGQNLTDHSLLFLSFLVNSTDTFEAAVRNATLAAEEFTEWNTTRMGPLVDNPLSHMGWLRVNDSVLEGFTDISAGPNTPHYELIFCNGMIPPPPPTGNFLSILPVVVSPSSRGEVTLNTSNPLASPLINPNLLGAEVDLIVMREAVKSAIRYTTAPAWKGYVLSLFGLTNTNDAGIEEYIRANAGTIFHPAGSMSMAPKDASWGVVNPDLTVKGLSGLRVADLSVVPFIPAAHTQVSAYIIGERVSDLIKQKYCSCQS</sequence>
<dbReference type="AlphaFoldDB" id="A0A8H6YVL7"/>
<proteinExistence type="inferred from homology"/>
<dbReference type="Pfam" id="PF00732">
    <property type="entry name" value="GMC_oxred_N"/>
    <property type="match status" value="1"/>
</dbReference>
<evidence type="ECO:0000256" key="7">
    <source>
        <dbReference type="SAM" id="SignalP"/>
    </source>
</evidence>
<dbReference type="PANTHER" id="PTHR11552">
    <property type="entry name" value="GLUCOSE-METHANOL-CHOLINE GMC OXIDOREDUCTASE"/>
    <property type="match status" value="1"/>
</dbReference>
<dbReference type="OrthoDB" id="269227at2759"/>
<dbReference type="InterPro" id="IPR036188">
    <property type="entry name" value="FAD/NAD-bd_sf"/>
</dbReference>
<keyword evidence="10" id="KW-1185">Reference proteome</keyword>
<dbReference type="SUPFAM" id="SSF54373">
    <property type="entry name" value="FAD-linked reductases, C-terminal domain"/>
    <property type="match status" value="1"/>
</dbReference>
<evidence type="ECO:0000256" key="3">
    <source>
        <dbReference type="ARBA" id="ARBA00022630"/>
    </source>
</evidence>
<comment type="similarity">
    <text evidence="2">Belongs to the GMC oxidoreductase family.</text>
</comment>
<dbReference type="Proteomes" id="UP000623467">
    <property type="component" value="Unassembled WGS sequence"/>
</dbReference>
<dbReference type="InterPro" id="IPR007867">
    <property type="entry name" value="GMC_OxRtase_C"/>
</dbReference>
<evidence type="ECO:0000256" key="2">
    <source>
        <dbReference type="ARBA" id="ARBA00010790"/>
    </source>
</evidence>
<feature type="chain" id="PRO_5034835446" evidence="7">
    <location>
        <begin position="29"/>
        <end position="600"/>
    </location>
</feature>
<comment type="cofactor">
    <cofactor evidence="1 6">
        <name>FAD</name>
        <dbReference type="ChEBI" id="CHEBI:57692"/>
    </cofactor>
</comment>
<dbReference type="PANTHER" id="PTHR11552:SF147">
    <property type="entry name" value="CHOLINE DEHYDROGENASE, MITOCHONDRIAL"/>
    <property type="match status" value="1"/>
</dbReference>